<sequence length="318" mass="34862">MSPTRKIFLFVALPLVLIFAFVGYLAWPKSEQATPSPEKPGKETDKDTSQQYNWSVMNQGPYGDKISFATSTNLLNWADSGQILAEHASVPEAIYNEKTGTISVYFVDVSVDGKPEQLGLIKSSDNGKTWSGKQIITIEGIGDKVAVDPDPYLLVDGRIRLFFFDINDTRTPGNSGKIYSALSDDGVNFVLEQGIRLERQEGLFDPDVIHVDDTWYMYIGDGTGQTTIVATSTDGLTFTEKGVAYTGGSIPNVFYDGKQFLLYTGGIDISTSTDGLKFTKTSNRFESSYGLTADPGVIQLGPNNYLMVFKTKTAKPQN</sequence>
<gene>
    <name evidence="2" type="ORF">A3A71_00005</name>
</gene>
<reference evidence="2 3" key="1">
    <citation type="journal article" date="2016" name="Nat. Commun.">
        <title>Thousands of microbial genomes shed light on interconnected biogeochemical processes in an aquifer system.</title>
        <authorList>
            <person name="Anantharaman K."/>
            <person name="Brown C.T."/>
            <person name="Hug L.A."/>
            <person name="Sharon I."/>
            <person name="Castelle C.J."/>
            <person name="Probst A.J."/>
            <person name="Thomas B.C."/>
            <person name="Singh A."/>
            <person name="Wilkins M.J."/>
            <person name="Karaoz U."/>
            <person name="Brodie E.L."/>
            <person name="Williams K.H."/>
            <person name="Hubbard S.S."/>
            <person name="Banfield J.F."/>
        </authorList>
    </citation>
    <scope>NUCLEOTIDE SEQUENCE [LARGE SCALE GENOMIC DNA]</scope>
</reference>
<dbReference type="EMBL" id="MEZX01000002">
    <property type="protein sequence ID" value="OGD64436.1"/>
    <property type="molecule type" value="Genomic_DNA"/>
</dbReference>
<evidence type="ECO:0008006" key="4">
    <source>
        <dbReference type="Google" id="ProtNLM"/>
    </source>
</evidence>
<comment type="caution">
    <text evidence="2">The sequence shown here is derived from an EMBL/GenBank/DDBJ whole genome shotgun (WGS) entry which is preliminary data.</text>
</comment>
<feature type="transmembrane region" description="Helical" evidence="1">
    <location>
        <begin position="7"/>
        <end position="27"/>
    </location>
</feature>
<organism evidence="2 3">
    <name type="scientific">Candidatus Berkelbacteria bacterium RIFCSPLOWO2_01_FULL_50_28</name>
    <dbReference type="NCBI Taxonomy" id="1797471"/>
    <lineage>
        <taxon>Bacteria</taxon>
        <taxon>Candidatus Berkelbacteria</taxon>
    </lineage>
</organism>
<evidence type="ECO:0000256" key="1">
    <source>
        <dbReference type="SAM" id="Phobius"/>
    </source>
</evidence>
<dbReference type="Proteomes" id="UP000177481">
    <property type="component" value="Unassembled WGS sequence"/>
</dbReference>
<evidence type="ECO:0000313" key="2">
    <source>
        <dbReference type="EMBL" id="OGD64436.1"/>
    </source>
</evidence>
<accession>A0A1F5EAY0</accession>
<proteinExistence type="predicted"/>
<dbReference type="SUPFAM" id="SSF75005">
    <property type="entry name" value="Arabinanase/levansucrase/invertase"/>
    <property type="match status" value="2"/>
</dbReference>
<keyword evidence="1" id="KW-0472">Membrane</keyword>
<name>A0A1F5EAY0_9BACT</name>
<dbReference type="InterPro" id="IPR023296">
    <property type="entry name" value="Glyco_hydro_beta-prop_sf"/>
</dbReference>
<dbReference type="Gene3D" id="2.115.10.20">
    <property type="entry name" value="Glycosyl hydrolase domain, family 43"/>
    <property type="match status" value="2"/>
</dbReference>
<evidence type="ECO:0000313" key="3">
    <source>
        <dbReference type="Proteomes" id="UP000177481"/>
    </source>
</evidence>
<keyword evidence="1" id="KW-1133">Transmembrane helix</keyword>
<protein>
    <recommendedName>
        <fullName evidence="4">Glycosyl hydrolase family 32 N-terminal domain-containing protein</fullName>
    </recommendedName>
</protein>
<dbReference type="AlphaFoldDB" id="A0A1F5EAY0"/>
<dbReference type="STRING" id="1797471.A3A71_00005"/>
<keyword evidence="1" id="KW-0812">Transmembrane</keyword>